<dbReference type="Pfam" id="PF13193">
    <property type="entry name" value="AMP-binding_C"/>
    <property type="match status" value="1"/>
</dbReference>
<evidence type="ECO:0000256" key="5">
    <source>
        <dbReference type="SAM" id="Phobius"/>
    </source>
</evidence>
<sequence>MQKVFIADGENRSCPSQNVVQLDANRSQNDGLALPTVTFFPKQDIALLLFSSGTTDLPKGVMLTHFNLTASIQILENHFLPTSLNRHWPQVVILPIFHAYGICTLLSCLVAGCPLTIMSRFSIDKFLSILRDQKIQHVFAVPYILKRITSDPRVRNYDISCLKAITSATSPLHEETYMKLRKLFPHVTAIKQAFGMTEVMGSHVNPVFPGSERKRSSIGMLLPCYEAKVVDISTGAELGCKKHGEICLKTPTACAGYYQNQEATSVLFDKEGWLHTGDIGYYDEEEFFYIVGRLKELIKVKGFQVSPTELEDIILKHPLVVDVAVIGIPDEINGELPFAYVVRKDASLTEEMLAYYFNPKVIRYKRIMPSNIRFVASIPKTKLGKPRRKALLETYISEQKSRIFLKSRI</sequence>
<gene>
    <name evidence="8" type="ORF">SBAD_LOCUS2362</name>
</gene>
<feature type="domain" description="AMP-binding enzyme C-terminal" evidence="7">
    <location>
        <begin position="309"/>
        <end position="385"/>
    </location>
</feature>
<evidence type="ECO:0000259" key="6">
    <source>
        <dbReference type="Pfam" id="PF00501"/>
    </source>
</evidence>
<dbReference type="InterPro" id="IPR000873">
    <property type="entry name" value="AMP-dep_synth/lig_dom"/>
</dbReference>
<evidence type="ECO:0000256" key="3">
    <source>
        <dbReference type="ARBA" id="ARBA00022598"/>
    </source>
</evidence>
<evidence type="ECO:0000259" key="7">
    <source>
        <dbReference type="Pfam" id="PF13193"/>
    </source>
</evidence>
<dbReference type="Gene3D" id="3.40.50.12780">
    <property type="entry name" value="N-terminal domain of ligase-like"/>
    <property type="match status" value="1"/>
</dbReference>
<reference evidence="10" key="1">
    <citation type="submission" date="2016-06" db="UniProtKB">
        <authorList>
            <consortium name="WormBaseParasite"/>
        </authorList>
    </citation>
    <scope>IDENTIFICATION</scope>
</reference>
<evidence type="ECO:0000313" key="10">
    <source>
        <dbReference type="WBParaSite" id="SBAD_0000247501-mRNA-1"/>
    </source>
</evidence>
<keyword evidence="3" id="KW-0436">Ligase</keyword>
<keyword evidence="9" id="KW-1185">Reference proteome</keyword>
<dbReference type="GO" id="GO:0005777">
    <property type="term" value="C:peroxisome"/>
    <property type="evidence" value="ECO:0007669"/>
    <property type="project" value="UniProtKB-SubCell"/>
</dbReference>
<dbReference type="Proteomes" id="UP000270296">
    <property type="component" value="Unassembled WGS sequence"/>
</dbReference>
<dbReference type="SUPFAM" id="SSF56801">
    <property type="entry name" value="Acetyl-CoA synthetase-like"/>
    <property type="match status" value="1"/>
</dbReference>
<evidence type="ECO:0000256" key="2">
    <source>
        <dbReference type="ARBA" id="ARBA00006432"/>
    </source>
</evidence>
<dbReference type="AlphaFoldDB" id="A0A183IFG8"/>
<keyword evidence="5" id="KW-0472">Membrane</keyword>
<feature type="domain" description="AMP-dependent synthetase/ligase" evidence="6">
    <location>
        <begin position="35"/>
        <end position="258"/>
    </location>
</feature>
<feature type="transmembrane region" description="Helical" evidence="5">
    <location>
        <begin position="92"/>
        <end position="117"/>
    </location>
</feature>
<dbReference type="InterPro" id="IPR025110">
    <property type="entry name" value="AMP-bd_C"/>
</dbReference>
<proteinExistence type="inferred from homology"/>
<comment type="subcellular location">
    <subcellularLocation>
        <location evidence="1">Peroxisome</location>
    </subcellularLocation>
</comment>
<dbReference type="InterPro" id="IPR042099">
    <property type="entry name" value="ANL_N_sf"/>
</dbReference>
<name>A0A183IFG8_9BILA</name>
<dbReference type="EMBL" id="UZAM01007191">
    <property type="protein sequence ID" value="VDO97385.1"/>
    <property type="molecule type" value="Genomic_DNA"/>
</dbReference>
<accession>A0A183IFG8</accession>
<keyword evidence="4" id="KW-0576">Peroxisome</keyword>
<evidence type="ECO:0000313" key="8">
    <source>
        <dbReference type="EMBL" id="VDO97385.1"/>
    </source>
</evidence>
<keyword evidence="5" id="KW-1133">Transmembrane helix</keyword>
<evidence type="ECO:0000256" key="4">
    <source>
        <dbReference type="ARBA" id="ARBA00023140"/>
    </source>
</evidence>
<evidence type="ECO:0000313" key="9">
    <source>
        <dbReference type="Proteomes" id="UP000270296"/>
    </source>
</evidence>
<comment type="similarity">
    <text evidence="2">Belongs to the ATP-dependent AMP-binding enzyme family.</text>
</comment>
<dbReference type="InterPro" id="IPR045851">
    <property type="entry name" value="AMP-bd_C_sf"/>
</dbReference>
<reference evidence="8 9" key="2">
    <citation type="submission" date="2018-11" db="EMBL/GenBank/DDBJ databases">
        <authorList>
            <consortium name="Pathogen Informatics"/>
        </authorList>
    </citation>
    <scope>NUCLEOTIDE SEQUENCE [LARGE SCALE GENOMIC DNA]</scope>
</reference>
<dbReference type="GO" id="GO:0016405">
    <property type="term" value="F:CoA-ligase activity"/>
    <property type="evidence" value="ECO:0007669"/>
    <property type="project" value="TreeGrafter"/>
</dbReference>
<dbReference type="PANTHER" id="PTHR24096:SF149">
    <property type="entry name" value="AMP-BINDING DOMAIN-CONTAINING PROTEIN-RELATED"/>
    <property type="match status" value="1"/>
</dbReference>
<evidence type="ECO:0000256" key="1">
    <source>
        <dbReference type="ARBA" id="ARBA00004275"/>
    </source>
</evidence>
<dbReference type="PANTHER" id="PTHR24096">
    <property type="entry name" value="LONG-CHAIN-FATTY-ACID--COA LIGASE"/>
    <property type="match status" value="1"/>
</dbReference>
<dbReference type="Pfam" id="PF00501">
    <property type="entry name" value="AMP-binding"/>
    <property type="match status" value="1"/>
</dbReference>
<keyword evidence="5" id="KW-0812">Transmembrane</keyword>
<dbReference type="Gene3D" id="3.30.300.30">
    <property type="match status" value="1"/>
</dbReference>
<dbReference type="OrthoDB" id="10253869at2759"/>
<dbReference type="WBParaSite" id="SBAD_0000247501-mRNA-1">
    <property type="protein sequence ID" value="SBAD_0000247501-mRNA-1"/>
    <property type="gene ID" value="SBAD_0000247501"/>
</dbReference>
<protein>
    <submittedName>
        <fullName evidence="10">AMP-binding domain-containing protein</fullName>
    </submittedName>
</protein>
<organism evidence="10">
    <name type="scientific">Soboliphyme baturini</name>
    <dbReference type="NCBI Taxonomy" id="241478"/>
    <lineage>
        <taxon>Eukaryota</taxon>
        <taxon>Metazoa</taxon>
        <taxon>Ecdysozoa</taxon>
        <taxon>Nematoda</taxon>
        <taxon>Enoplea</taxon>
        <taxon>Dorylaimia</taxon>
        <taxon>Dioctophymatida</taxon>
        <taxon>Dioctophymatoidea</taxon>
        <taxon>Soboliphymatidae</taxon>
        <taxon>Soboliphyme</taxon>
    </lineage>
</organism>